<protein>
    <submittedName>
        <fullName evidence="1">Uncharacterized protein</fullName>
    </submittedName>
</protein>
<evidence type="ECO:0000313" key="1">
    <source>
        <dbReference type="EMBL" id="JAH59622.1"/>
    </source>
</evidence>
<proteinExistence type="predicted"/>
<sequence>MIKLSAFLTLPQS</sequence>
<dbReference type="EMBL" id="GBXM01048955">
    <property type="protein sequence ID" value="JAH59622.1"/>
    <property type="molecule type" value="Transcribed_RNA"/>
</dbReference>
<organism evidence="1">
    <name type="scientific">Anguilla anguilla</name>
    <name type="common">European freshwater eel</name>
    <name type="synonym">Muraena anguilla</name>
    <dbReference type="NCBI Taxonomy" id="7936"/>
    <lineage>
        <taxon>Eukaryota</taxon>
        <taxon>Metazoa</taxon>
        <taxon>Chordata</taxon>
        <taxon>Craniata</taxon>
        <taxon>Vertebrata</taxon>
        <taxon>Euteleostomi</taxon>
        <taxon>Actinopterygii</taxon>
        <taxon>Neopterygii</taxon>
        <taxon>Teleostei</taxon>
        <taxon>Anguilliformes</taxon>
        <taxon>Anguillidae</taxon>
        <taxon>Anguilla</taxon>
    </lineage>
</organism>
<name>A0A0E9U1K0_ANGAN</name>
<reference evidence="1" key="2">
    <citation type="journal article" date="2015" name="Fish Shellfish Immunol.">
        <title>Early steps in the European eel (Anguilla anguilla)-Vibrio vulnificus interaction in the gills: Role of the RtxA13 toxin.</title>
        <authorList>
            <person name="Callol A."/>
            <person name="Pajuelo D."/>
            <person name="Ebbesson L."/>
            <person name="Teles M."/>
            <person name="MacKenzie S."/>
            <person name="Amaro C."/>
        </authorList>
    </citation>
    <scope>NUCLEOTIDE SEQUENCE</scope>
</reference>
<accession>A0A0E9U1K0</accession>
<reference evidence="1" key="1">
    <citation type="submission" date="2014-11" db="EMBL/GenBank/DDBJ databases">
        <authorList>
            <person name="Amaro Gonzalez C."/>
        </authorList>
    </citation>
    <scope>NUCLEOTIDE SEQUENCE</scope>
</reference>